<organism evidence="1 2">
    <name type="scientific">Trujillonella endophytica</name>
    <dbReference type="NCBI Taxonomy" id="673521"/>
    <lineage>
        <taxon>Bacteria</taxon>
        <taxon>Bacillati</taxon>
        <taxon>Actinomycetota</taxon>
        <taxon>Actinomycetes</taxon>
        <taxon>Geodermatophilales</taxon>
        <taxon>Geodermatophilaceae</taxon>
        <taxon>Trujillonella</taxon>
    </lineage>
</organism>
<sequence length="217" mass="21342">MSPTLLAPTAARPAVSPLRWARTAAVLAGAGLRPGSSRRGAVCGAARLLTALGVRVRVHAPLLAWPRARSGTPGLLVVADSGSDLAHLALVTAVAGPVALPSGRRGRFTSALRLPTVPATADAIAAVLRAGTTVTVRPGPDGRFAPAGFAAAAETGAAVCPVAVRSRRDATAAAGAPGTVVELYLLPEVAGAAGDAAALADGARRALAAVPDGLATR</sequence>
<dbReference type="STRING" id="673521.SAMN05660991_02365"/>
<keyword evidence="2" id="KW-1185">Reference proteome</keyword>
<dbReference type="RefSeq" id="WP_091943284.1">
    <property type="nucleotide sequence ID" value="NZ_FOEE01000006.1"/>
</dbReference>
<reference evidence="2" key="1">
    <citation type="submission" date="2016-10" db="EMBL/GenBank/DDBJ databases">
        <authorList>
            <person name="Varghese N."/>
            <person name="Submissions S."/>
        </authorList>
    </citation>
    <scope>NUCLEOTIDE SEQUENCE [LARGE SCALE GENOMIC DNA]</scope>
    <source>
        <strain evidence="2">DSM 45413</strain>
    </source>
</reference>
<dbReference type="EMBL" id="FOEE01000006">
    <property type="protein sequence ID" value="SEO91581.1"/>
    <property type="molecule type" value="Genomic_DNA"/>
</dbReference>
<protein>
    <recommendedName>
        <fullName evidence="3">1-acyl-sn-glycerol-3-phosphate acyltransferase</fullName>
    </recommendedName>
</protein>
<gene>
    <name evidence="1" type="ORF">SAMN05660991_02365</name>
</gene>
<name>A0A1H8TL73_9ACTN</name>
<dbReference type="AlphaFoldDB" id="A0A1H8TL73"/>
<accession>A0A1H8TL73</accession>
<dbReference type="Proteomes" id="UP000198960">
    <property type="component" value="Unassembled WGS sequence"/>
</dbReference>
<proteinExistence type="predicted"/>
<dbReference type="OrthoDB" id="5184723at2"/>
<evidence type="ECO:0000313" key="2">
    <source>
        <dbReference type="Proteomes" id="UP000198960"/>
    </source>
</evidence>
<evidence type="ECO:0000313" key="1">
    <source>
        <dbReference type="EMBL" id="SEO91581.1"/>
    </source>
</evidence>
<evidence type="ECO:0008006" key="3">
    <source>
        <dbReference type="Google" id="ProtNLM"/>
    </source>
</evidence>